<dbReference type="HOGENOM" id="CLU_019563_1_1_12"/>
<dbReference type="NCBIfam" id="TIGR00546">
    <property type="entry name" value="lnt"/>
    <property type="match status" value="1"/>
</dbReference>
<dbReference type="HAMAP" id="MF_01148">
    <property type="entry name" value="Lnt"/>
    <property type="match status" value="1"/>
</dbReference>
<accession>F4GLQ3</accession>
<keyword evidence="12" id="KW-1185">Reference proteome</keyword>
<keyword evidence="7 9" id="KW-0472">Membrane</keyword>
<comment type="similarity">
    <text evidence="2 9">Belongs to the CN hydrolase family. Apolipoprotein N-acyltransferase subfamily.</text>
</comment>
<keyword evidence="3 9" id="KW-1003">Cell membrane</keyword>
<comment type="catalytic activity">
    <reaction evidence="9">
        <text>N-terminal S-1,2-diacyl-sn-glyceryl-L-cysteinyl-[lipoprotein] + a glycerophospholipid = N-acyl-S-1,2-diacyl-sn-glyceryl-L-cysteinyl-[lipoprotein] + a 2-acyl-sn-glycero-3-phospholipid + H(+)</text>
        <dbReference type="Rhea" id="RHEA:48228"/>
        <dbReference type="Rhea" id="RHEA-COMP:14681"/>
        <dbReference type="Rhea" id="RHEA-COMP:14684"/>
        <dbReference type="ChEBI" id="CHEBI:15378"/>
        <dbReference type="ChEBI" id="CHEBI:136912"/>
        <dbReference type="ChEBI" id="CHEBI:140656"/>
        <dbReference type="ChEBI" id="CHEBI:140657"/>
        <dbReference type="ChEBI" id="CHEBI:140660"/>
        <dbReference type="EC" id="2.3.1.269"/>
    </reaction>
</comment>
<keyword evidence="5 9" id="KW-0812">Transmembrane</keyword>
<gene>
    <name evidence="9" type="primary">lnt</name>
    <name evidence="11" type="ordered locus">Spico_1236</name>
</gene>
<dbReference type="GO" id="GO:0016410">
    <property type="term" value="F:N-acyltransferase activity"/>
    <property type="evidence" value="ECO:0007669"/>
    <property type="project" value="UniProtKB-UniRule"/>
</dbReference>
<feature type="transmembrane region" description="Helical" evidence="9">
    <location>
        <begin position="230"/>
        <end position="253"/>
    </location>
</feature>
<evidence type="ECO:0000256" key="8">
    <source>
        <dbReference type="ARBA" id="ARBA00023315"/>
    </source>
</evidence>
<dbReference type="InterPro" id="IPR036526">
    <property type="entry name" value="C-N_Hydrolase_sf"/>
</dbReference>
<dbReference type="CDD" id="cd07571">
    <property type="entry name" value="ALP_N-acyl_transferase"/>
    <property type="match status" value="1"/>
</dbReference>
<evidence type="ECO:0000256" key="3">
    <source>
        <dbReference type="ARBA" id="ARBA00022475"/>
    </source>
</evidence>
<organism evidence="11 12">
    <name type="scientific">Parasphaerochaeta coccoides (strain ATCC BAA-1237 / DSM 17374 / SPN1)</name>
    <name type="common">Sphaerochaeta coccoides</name>
    <dbReference type="NCBI Taxonomy" id="760011"/>
    <lineage>
        <taxon>Bacteria</taxon>
        <taxon>Pseudomonadati</taxon>
        <taxon>Spirochaetota</taxon>
        <taxon>Spirochaetia</taxon>
        <taxon>Spirochaetales</taxon>
        <taxon>Sphaerochaetaceae</taxon>
        <taxon>Parasphaerochaeta</taxon>
    </lineage>
</organism>
<name>F4GLQ3_PARC1</name>
<feature type="transmembrane region" description="Helical" evidence="9">
    <location>
        <begin position="37"/>
        <end position="58"/>
    </location>
</feature>
<evidence type="ECO:0000256" key="9">
    <source>
        <dbReference type="HAMAP-Rule" id="MF_01148"/>
    </source>
</evidence>
<keyword evidence="6 9" id="KW-1133">Transmembrane helix</keyword>
<protein>
    <recommendedName>
        <fullName evidence="9">Apolipoprotein N-acyltransferase</fullName>
        <shortName evidence="9">ALP N-acyltransferase</shortName>
        <ecNumber evidence="9">2.3.1.269</ecNumber>
    </recommendedName>
</protein>
<reference evidence="12" key="1">
    <citation type="submission" date="2011-04" db="EMBL/GenBank/DDBJ databases">
        <title>The complete genome of Spirochaeta coccoides DSM 17374.</title>
        <authorList>
            <person name="Lucas S."/>
            <person name="Copeland A."/>
            <person name="Lapidus A."/>
            <person name="Bruce D."/>
            <person name="Goodwin L."/>
            <person name="Pitluck S."/>
            <person name="Peters L."/>
            <person name="Kyrpides N."/>
            <person name="Mavromatis K."/>
            <person name="Pagani I."/>
            <person name="Ivanova N."/>
            <person name="Ovchinnikova G."/>
            <person name="Lu M."/>
            <person name="Detter J.C."/>
            <person name="Tapia R."/>
            <person name="Han C."/>
            <person name="Land M."/>
            <person name="Hauser L."/>
            <person name="Markowitz V."/>
            <person name="Cheng J.-F."/>
            <person name="Hugenholtz P."/>
            <person name="Woyke T."/>
            <person name="Wu D."/>
            <person name="Spring S."/>
            <person name="Schroeder M."/>
            <person name="Brambilla E."/>
            <person name="Klenk H.-P."/>
            <person name="Eisen J.A."/>
        </authorList>
    </citation>
    <scope>NUCLEOTIDE SEQUENCE [LARGE SCALE GENOMIC DNA]</scope>
    <source>
        <strain evidence="12">ATCC BAA-1237 / DSM 17374 / SPN1</strain>
    </source>
</reference>
<comment type="subcellular location">
    <subcellularLocation>
        <location evidence="9">Cell inner membrane</location>
        <topology evidence="9">Multi-pass membrane protein</topology>
    </subcellularLocation>
    <subcellularLocation>
        <location evidence="1">Cell membrane</location>
        <topology evidence="1">Multi-pass membrane protein</topology>
    </subcellularLocation>
</comment>
<dbReference type="RefSeq" id="WP_013739842.1">
    <property type="nucleotide sequence ID" value="NC_015436.1"/>
</dbReference>
<dbReference type="AlphaFoldDB" id="F4GLQ3"/>
<evidence type="ECO:0000256" key="5">
    <source>
        <dbReference type="ARBA" id="ARBA00022692"/>
    </source>
</evidence>
<reference evidence="11 12" key="2">
    <citation type="journal article" date="2012" name="Stand. Genomic Sci.">
        <title>Complete genome sequence of the termite hindgut bacterium Spirochaeta coccoides type strain (SPN1(T)), reclassification in the genus Sphaerochaeta as Sphaerochaeta coccoides comb. nov. and emendations of the family Spirochaetaceae and the genus Sphaerochaeta.</title>
        <authorList>
            <person name="Abt B."/>
            <person name="Han C."/>
            <person name="Scheuner C."/>
            <person name="Lu M."/>
            <person name="Lapidus A."/>
            <person name="Nolan M."/>
            <person name="Lucas S."/>
            <person name="Hammon N."/>
            <person name="Deshpande S."/>
            <person name="Cheng J.F."/>
            <person name="Tapia R."/>
            <person name="Goodwin L.A."/>
            <person name="Pitluck S."/>
            <person name="Liolios K."/>
            <person name="Pagani I."/>
            <person name="Ivanova N."/>
            <person name="Mavromatis K."/>
            <person name="Mikhailova N."/>
            <person name="Huntemann M."/>
            <person name="Pati A."/>
            <person name="Chen A."/>
            <person name="Palaniappan K."/>
            <person name="Land M."/>
            <person name="Hauser L."/>
            <person name="Brambilla E.M."/>
            <person name="Rohde M."/>
            <person name="Spring S."/>
            <person name="Gronow S."/>
            <person name="Goker M."/>
            <person name="Woyke T."/>
            <person name="Bristow J."/>
            <person name="Eisen J.A."/>
            <person name="Markowitz V."/>
            <person name="Hugenholtz P."/>
            <person name="Kyrpides N.C."/>
            <person name="Klenk H.P."/>
            <person name="Detter J.C."/>
        </authorList>
    </citation>
    <scope>NUCLEOTIDE SEQUENCE [LARGE SCALE GENOMIC DNA]</scope>
    <source>
        <strain evidence="12">ATCC BAA-1237 / DSM 17374 / SPN1</strain>
    </source>
</reference>
<evidence type="ECO:0000256" key="6">
    <source>
        <dbReference type="ARBA" id="ARBA00022989"/>
    </source>
</evidence>
<dbReference type="SUPFAM" id="SSF56317">
    <property type="entry name" value="Carbon-nitrogen hydrolase"/>
    <property type="match status" value="1"/>
</dbReference>
<feature type="transmembrane region" description="Helical" evidence="9">
    <location>
        <begin position="65"/>
        <end position="85"/>
    </location>
</feature>
<comment type="pathway">
    <text evidence="9">Protein modification; lipoprotein biosynthesis (N-acyl transfer).</text>
</comment>
<dbReference type="Gene3D" id="3.60.110.10">
    <property type="entry name" value="Carbon-nitrogen hydrolase"/>
    <property type="match status" value="1"/>
</dbReference>
<keyword evidence="8 9" id="KW-0012">Acyltransferase</keyword>
<dbReference type="EC" id="2.3.1.269" evidence="9"/>
<evidence type="ECO:0000256" key="7">
    <source>
        <dbReference type="ARBA" id="ARBA00023136"/>
    </source>
</evidence>
<dbReference type="PROSITE" id="PS50263">
    <property type="entry name" value="CN_HYDROLASE"/>
    <property type="match status" value="1"/>
</dbReference>
<evidence type="ECO:0000256" key="4">
    <source>
        <dbReference type="ARBA" id="ARBA00022679"/>
    </source>
</evidence>
<dbReference type="eggNOG" id="COG0815">
    <property type="taxonomic scope" value="Bacteria"/>
</dbReference>
<feature type="transmembrane region" description="Helical" evidence="9">
    <location>
        <begin position="552"/>
        <end position="570"/>
    </location>
</feature>
<dbReference type="OrthoDB" id="9811121at2"/>
<dbReference type="InterPro" id="IPR004563">
    <property type="entry name" value="Apolipo_AcylTrfase"/>
</dbReference>
<sequence length="579" mass="65610">MLAHDNAFGRRNLGTVVSEVLVLVVSALVFSMAFPGLVLSGGFGALAFVSLIPLFAVIRRTTWALTPFYGFLFGFVFYLMFNYWLKTFHPLAILIVPIIKGGEMVFLFLALKAADRWFRSFGYLTQAFAWLAYTYVSQSWFAGYPYGMIGYALYQYRILIQIADITGIWGINFLMILPQTFLGAWVGDRWRGTFFTGGRGIFGSGEEYFRPGKPKMTSASLSAYLKDQRLAVIIYAALVLGTLVYGAVSLSTWNAMEPDRLWRVAAVQHNSDSWKGGYDQYKKNFNIMRRMSLEALRYEPDMIIWSETAFVPSVSWHTQYPSDQRTAALVDEFLAFGKSLPVPLLTGNPEGVLANPDLPPLLENGEWNRADYNGVLLFEDGEVKDTYRKQHLVPFTEHFPYEKQMPWLYNLLLANDYNWWEKGTESTVFETADGVRFSTPICFEDVFGYLTAAFVRTGADVIVNMTNDSWSQAVSAEVQHVAMAVFRSVETRRSTIRGTNSGITTVITPTGRMVNPMPPFVEDWRMYEVPVYTADTYGNTPYTRYGDTPMRLISMAVVIFMALAAAWQAGEKIVERRKK</sequence>
<evidence type="ECO:0000313" key="11">
    <source>
        <dbReference type="EMBL" id="AEC02447.1"/>
    </source>
</evidence>
<feature type="transmembrane region" description="Helical" evidence="9">
    <location>
        <begin position="123"/>
        <end position="142"/>
    </location>
</feature>
<evidence type="ECO:0000256" key="2">
    <source>
        <dbReference type="ARBA" id="ARBA00010065"/>
    </source>
</evidence>
<feature type="transmembrane region" description="Helical" evidence="9">
    <location>
        <begin position="154"/>
        <end position="177"/>
    </location>
</feature>
<evidence type="ECO:0000259" key="10">
    <source>
        <dbReference type="PROSITE" id="PS50263"/>
    </source>
</evidence>
<dbReference type="InterPro" id="IPR003010">
    <property type="entry name" value="C-N_Hydrolase"/>
</dbReference>
<evidence type="ECO:0000256" key="1">
    <source>
        <dbReference type="ARBA" id="ARBA00004651"/>
    </source>
</evidence>
<dbReference type="KEGG" id="scc:Spico_1236"/>
<proteinExistence type="inferred from homology"/>
<keyword evidence="4 9" id="KW-0808">Transferase</keyword>
<feature type="domain" description="CN hydrolase" evidence="10">
    <location>
        <begin position="262"/>
        <end position="531"/>
    </location>
</feature>
<feature type="transmembrane region" description="Helical" evidence="9">
    <location>
        <begin position="12"/>
        <end position="31"/>
    </location>
</feature>
<keyword evidence="9" id="KW-0997">Cell inner membrane</keyword>
<dbReference type="Pfam" id="PF00795">
    <property type="entry name" value="CN_hydrolase"/>
    <property type="match status" value="1"/>
</dbReference>
<dbReference type="STRING" id="760011.Spico_1236"/>
<dbReference type="InterPro" id="IPR045378">
    <property type="entry name" value="LNT_N"/>
</dbReference>
<dbReference type="GO" id="GO:0042158">
    <property type="term" value="P:lipoprotein biosynthetic process"/>
    <property type="evidence" value="ECO:0007669"/>
    <property type="project" value="UniProtKB-UniRule"/>
</dbReference>
<dbReference type="UniPathway" id="UPA00666"/>
<dbReference type="Proteomes" id="UP000007939">
    <property type="component" value="Chromosome"/>
</dbReference>
<dbReference type="Pfam" id="PF20154">
    <property type="entry name" value="LNT_N"/>
    <property type="match status" value="1"/>
</dbReference>
<feature type="transmembrane region" description="Helical" evidence="9">
    <location>
        <begin position="91"/>
        <end position="111"/>
    </location>
</feature>
<dbReference type="PANTHER" id="PTHR38686">
    <property type="entry name" value="APOLIPOPROTEIN N-ACYLTRANSFERASE"/>
    <property type="match status" value="1"/>
</dbReference>
<evidence type="ECO:0000313" key="12">
    <source>
        <dbReference type="Proteomes" id="UP000007939"/>
    </source>
</evidence>
<dbReference type="EMBL" id="CP002659">
    <property type="protein sequence ID" value="AEC02447.1"/>
    <property type="molecule type" value="Genomic_DNA"/>
</dbReference>
<dbReference type="GO" id="GO:0005886">
    <property type="term" value="C:plasma membrane"/>
    <property type="evidence" value="ECO:0007669"/>
    <property type="project" value="UniProtKB-SubCell"/>
</dbReference>
<dbReference type="PANTHER" id="PTHR38686:SF1">
    <property type="entry name" value="APOLIPOPROTEIN N-ACYLTRANSFERASE"/>
    <property type="match status" value="1"/>
</dbReference>
<comment type="function">
    <text evidence="9">Catalyzes the phospholipid dependent N-acylation of the N-terminal cysteine of apolipoprotein, the last step in lipoprotein maturation.</text>
</comment>